<protein>
    <recommendedName>
        <fullName evidence="3">Non-LTR retroelement reverse transcriptase</fullName>
    </recommendedName>
</protein>
<organism evidence="1 2">
    <name type="scientific">Solanum tuberosum</name>
    <name type="common">Potato</name>
    <dbReference type="NCBI Taxonomy" id="4113"/>
    <lineage>
        <taxon>Eukaryota</taxon>
        <taxon>Viridiplantae</taxon>
        <taxon>Streptophyta</taxon>
        <taxon>Embryophyta</taxon>
        <taxon>Tracheophyta</taxon>
        <taxon>Spermatophyta</taxon>
        <taxon>Magnoliopsida</taxon>
        <taxon>eudicotyledons</taxon>
        <taxon>Gunneridae</taxon>
        <taxon>Pentapetalae</taxon>
        <taxon>asterids</taxon>
        <taxon>lamiids</taxon>
        <taxon>Solanales</taxon>
        <taxon>Solanaceae</taxon>
        <taxon>Solanoideae</taxon>
        <taxon>Solaneae</taxon>
        <taxon>Solanum</taxon>
    </lineage>
</organism>
<dbReference type="Gene3D" id="3.60.10.10">
    <property type="entry name" value="Endonuclease/exonuclease/phosphatase"/>
    <property type="match status" value="1"/>
</dbReference>
<reference evidence="1 2" key="1">
    <citation type="journal article" date="2021" name="bioRxiv">
        <title>Chromosome-scale and haplotype-resolved genome assembly of a tetraploid potato cultivar.</title>
        <authorList>
            <person name="Sun H."/>
            <person name="Jiao W.-B."/>
            <person name="Krause K."/>
            <person name="Campoy J.A."/>
            <person name="Goel M."/>
            <person name="Folz-Donahue K."/>
            <person name="Kukat C."/>
            <person name="Huettel B."/>
            <person name="Schneeberger K."/>
        </authorList>
    </citation>
    <scope>NUCLEOTIDE SEQUENCE [LARGE SCALE GENOMIC DNA]</scope>
    <source>
        <strain evidence="1">SolTubOtavaFocal</strain>
        <tissue evidence="1">Leaves</tissue>
    </source>
</reference>
<proteinExistence type="predicted"/>
<gene>
    <name evidence="1" type="ORF">KY290_020664</name>
</gene>
<keyword evidence="2" id="KW-1185">Reference proteome</keyword>
<name>A0ABQ7UZF5_SOLTU</name>
<accession>A0ABQ7UZF5</accession>
<comment type="caution">
    <text evidence="1">The sequence shown here is derived from an EMBL/GenBank/DDBJ whole genome shotgun (WGS) entry which is preliminary data.</text>
</comment>
<evidence type="ECO:0008006" key="3">
    <source>
        <dbReference type="Google" id="ProtNLM"/>
    </source>
</evidence>
<dbReference type="EMBL" id="JAIVGD010000015">
    <property type="protein sequence ID" value="KAH0757171.1"/>
    <property type="molecule type" value="Genomic_DNA"/>
</dbReference>
<dbReference type="Proteomes" id="UP000826656">
    <property type="component" value="Unassembled WGS sequence"/>
</dbReference>
<sequence>MEHFQEPSVLEQFKRKLGMNHALVNTSAKIWIFWREDWVGSVILDSAQQLTMKFIKDGKLFFITSVYARCNALERLELWEDILQMAEEMEDPWLIGGDFNVILNKEEKLGDLAFTQSEAIDFAICINNCALEEIRSIGSKYTDL</sequence>
<dbReference type="SUPFAM" id="SSF56219">
    <property type="entry name" value="DNase I-like"/>
    <property type="match status" value="1"/>
</dbReference>
<evidence type="ECO:0000313" key="2">
    <source>
        <dbReference type="Proteomes" id="UP000826656"/>
    </source>
</evidence>
<evidence type="ECO:0000313" key="1">
    <source>
        <dbReference type="EMBL" id="KAH0757171.1"/>
    </source>
</evidence>
<dbReference type="InterPro" id="IPR036691">
    <property type="entry name" value="Endo/exonu/phosph_ase_sf"/>
</dbReference>